<evidence type="ECO:0000256" key="2">
    <source>
        <dbReference type="ARBA" id="ARBA00022980"/>
    </source>
</evidence>
<dbReference type="InterPro" id="IPR037229">
    <property type="entry name" value="Ribosomal_bL35_sf"/>
</dbReference>
<proteinExistence type="inferred from homology"/>
<dbReference type="Proteomes" id="UP000176185">
    <property type="component" value="Unassembled WGS sequence"/>
</dbReference>
<keyword evidence="3" id="KW-0687">Ribonucleoprotein</keyword>
<dbReference type="GO" id="GO:0003735">
    <property type="term" value="F:structural constituent of ribosome"/>
    <property type="evidence" value="ECO:0007669"/>
    <property type="project" value="InterPro"/>
</dbReference>
<dbReference type="STRING" id="1797243.A2943_03375"/>
<reference evidence="5 6" key="1">
    <citation type="journal article" date="2016" name="Nat. Commun.">
        <title>Thousands of microbial genomes shed light on interconnected biogeochemical processes in an aquifer system.</title>
        <authorList>
            <person name="Anantharaman K."/>
            <person name="Brown C.T."/>
            <person name="Hug L.A."/>
            <person name="Sharon I."/>
            <person name="Castelle C.J."/>
            <person name="Probst A.J."/>
            <person name="Thomas B.C."/>
            <person name="Singh A."/>
            <person name="Wilkins M.J."/>
            <person name="Karaoz U."/>
            <person name="Brodie E.L."/>
            <person name="Williams K.H."/>
            <person name="Hubbard S.S."/>
            <person name="Banfield J.F."/>
        </authorList>
    </citation>
    <scope>NUCLEOTIDE SEQUENCE [LARGE SCALE GENOMIC DNA]</scope>
</reference>
<dbReference type="InterPro" id="IPR021137">
    <property type="entry name" value="Ribosomal_bL35-like"/>
</dbReference>
<dbReference type="Pfam" id="PF01632">
    <property type="entry name" value="Ribosomal_L35p"/>
    <property type="match status" value="1"/>
</dbReference>
<accession>A0A1F4XHE3</accession>
<evidence type="ECO:0000313" key="6">
    <source>
        <dbReference type="Proteomes" id="UP000176185"/>
    </source>
</evidence>
<comment type="similarity">
    <text evidence="1">Belongs to the bacterial ribosomal protein bL35 family.</text>
</comment>
<evidence type="ECO:0000313" key="5">
    <source>
        <dbReference type="EMBL" id="OGC81030.1"/>
    </source>
</evidence>
<feature type="region of interest" description="Disordered" evidence="4">
    <location>
        <begin position="20"/>
        <end position="42"/>
    </location>
</feature>
<dbReference type="SUPFAM" id="SSF143034">
    <property type="entry name" value="L35p-like"/>
    <property type="match status" value="1"/>
</dbReference>
<dbReference type="Gene3D" id="4.10.410.60">
    <property type="match status" value="1"/>
</dbReference>
<dbReference type="AlphaFoldDB" id="A0A1F4XHE3"/>
<dbReference type="EMBL" id="MEWX01000007">
    <property type="protein sequence ID" value="OGC81030.1"/>
    <property type="molecule type" value="Genomic_DNA"/>
</dbReference>
<sequence>MKTNKAFTKRIKISRNGKLTARKPGQNHFNAKESRSGHMNRRRTQKLVFSKQVSQRYIGTASPSRN</sequence>
<keyword evidence="2" id="KW-0689">Ribosomal protein</keyword>
<gene>
    <name evidence="5" type="ORF">A2943_03375</name>
</gene>
<evidence type="ECO:0000256" key="3">
    <source>
        <dbReference type="ARBA" id="ARBA00023274"/>
    </source>
</evidence>
<evidence type="ECO:0000256" key="4">
    <source>
        <dbReference type="SAM" id="MobiDB-lite"/>
    </source>
</evidence>
<protein>
    <recommendedName>
        <fullName evidence="7">50S ribosomal protein L35</fullName>
    </recommendedName>
</protein>
<evidence type="ECO:0000256" key="1">
    <source>
        <dbReference type="ARBA" id="ARBA00006598"/>
    </source>
</evidence>
<name>A0A1F4XHE3_9BACT</name>
<dbReference type="GO" id="GO:0006412">
    <property type="term" value="P:translation"/>
    <property type="evidence" value="ECO:0007669"/>
    <property type="project" value="InterPro"/>
</dbReference>
<dbReference type="GO" id="GO:1990904">
    <property type="term" value="C:ribonucleoprotein complex"/>
    <property type="evidence" value="ECO:0007669"/>
    <property type="project" value="UniProtKB-KW"/>
</dbReference>
<organism evidence="5 6">
    <name type="scientific">Candidatus Adlerbacteria bacterium RIFCSPLOWO2_01_FULL_51_16</name>
    <dbReference type="NCBI Taxonomy" id="1797243"/>
    <lineage>
        <taxon>Bacteria</taxon>
        <taxon>Candidatus Adleribacteriota</taxon>
    </lineage>
</organism>
<dbReference type="GO" id="GO:0005840">
    <property type="term" value="C:ribosome"/>
    <property type="evidence" value="ECO:0007669"/>
    <property type="project" value="UniProtKB-KW"/>
</dbReference>
<evidence type="ECO:0008006" key="7">
    <source>
        <dbReference type="Google" id="ProtNLM"/>
    </source>
</evidence>
<comment type="caution">
    <text evidence="5">The sequence shown here is derived from an EMBL/GenBank/DDBJ whole genome shotgun (WGS) entry which is preliminary data.</text>
</comment>